<comment type="caution">
    <text evidence="16">The sequence shown here is derived from an EMBL/GenBank/DDBJ whole genome shotgun (WGS) entry which is preliminary data.</text>
</comment>
<keyword evidence="5" id="KW-0479">Metal-binding</keyword>
<evidence type="ECO:0000313" key="16">
    <source>
        <dbReference type="EMBL" id="OTF81110.1"/>
    </source>
</evidence>
<evidence type="ECO:0000256" key="13">
    <source>
        <dbReference type="RuleBase" id="RU000581"/>
    </source>
</evidence>
<evidence type="ECO:0000256" key="4">
    <source>
        <dbReference type="ARBA" id="ARBA00022692"/>
    </source>
</evidence>
<feature type="transmembrane region" description="Helical" evidence="14">
    <location>
        <begin position="55"/>
        <end position="76"/>
    </location>
</feature>
<dbReference type="InterPro" id="IPR005804">
    <property type="entry name" value="FA_desaturase_dom"/>
</dbReference>
<feature type="transmembrane region" description="Helical" evidence="14">
    <location>
        <begin position="29"/>
        <end position="49"/>
    </location>
</feature>
<comment type="domain">
    <text evidence="13">The histidine box domains are involved in binding the catalytic metal ions.</text>
</comment>
<keyword evidence="11 14" id="KW-0472">Membrane</keyword>
<feature type="transmembrane region" description="Helical" evidence="14">
    <location>
        <begin position="262"/>
        <end position="283"/>
    </location>
</feature>
<feature type="transmembrane region" description="Helical" evidence="14">
    <location>
        <begin position="106"/>
        <end position="127"/>
    </location>
</feature>
<accession>A0A1Y3BJI4</accession>
<keyword evidence="9" id="KW-0408">Iron</keyword>
<keyword evidence="12 13" id="KW-0275">Fatty acid biosynthesis</keyword>
<keyword evidence="10" id="KW-0443">Lipid metabolism</keyword>
<name>A0A1Y3BJI4_EURMA</name>
<proteinExistence type="inferred from homology"/>
<dbReference type="PROSITE" id="PS00476">
    <property type="entry name" value="FATTY_ACID_DESATUR_1"/>
    <property type="match status" value="1"/>
</dbReference>
<evidence type="ECO:0000259" key="15">
    <source>
        <dbReference type="Pfam" id="PF00487"/>
    </source>
</evidence>
<evidence type="ECO:0000256" key="10">
    <source>
        <dbReference type="ARBA" id="ARBA00023098"/>
    </source>
</evidence>
<evidence type="ECO:0000256" key="5">
    <source>
        <dbReference type="ARBA" id="ARBA00022723"/>
    </source>
</evidence>
<dbReference type="GO" id="GO:0005789">
    <property type="term" value="C:endoplasmic reticulum membrane"/>
    <property type="evidence" value="ECO:0007669"/>
    <property type="project" value="TreeGrafter"/>
</dbReference>
<dbReference type="Pfam" id="PF00487">
    <property type="entry name" value="FA_desaturase"/>
    <property type="match status" value="1"/>
</dbReference>
<evidence type="ECO:0000256" key="12">
    <source>
        <dbReference type="ARBA" id="ARBA00023160"/>
    </source>
</evidence>
<evidence type="ECO:0000256" key="14">
    <source>
        <dbReference type="SAM" id="Phobius"/>
    </source>
</evidence>
<evidence type="ECO:0000256" key="1">
    <source>
        <dbReference type="ARBA" id="ARBA00004141"/>
    </source>
</evidence>
<dbReference type="GO" id="GO:0006636">
    <property type="term" value="P:unsaturated fatty acid biosynthetic process"/>
    <property type="evidence" value="ECO:0007669"/>
    <property type="project" value="TreeGrafter"/>
</dbReference>
<dbReference type="CDD" id="cd03505">
    <property type="entry name" value="Delta9-FADS-like"/>
    <property type="match status" value="1"/>
</dbReference>
<dbReference type="PANTHER" id="PTHR11351">
    <property type="entry name" value="ACYL-COA DESATURASE"/>
    <property type="match status" value="1"/>
</dbReference>
<sequence>MVAKMAFPMFDKMFANDNHCSCETSKVIIVWRNVFTMIILHIFSVYGLISTQTMFQTILWTWFIGFFFSHMGWLMVRKHPDVIQKGKTVDLSDVWADPIVRFQRRFYIPLVLLLWGIVPVMVPIYGWQEDPFIALSMNLFRYVISLHHTWLVNSVAHIYGYRFYDRNIGPRENKLVAYLTYGEGYHNYHHVFPWDYSASEYGWQHCFNMTTAFIDCCAWFGLVHDRRTVAKSVIEDRITRTGEEDSGKPFGFEQQRRKPRSLIMDTAIGLVLASWALIFQYSIRFLMIFCQSSDKPIIK</sequence>
<keyword evidence="7 14" id="KW-1133">Transmembrane helix</keyword>
<gene>
    <name evidence="16" type="ORF">BLA29_005771</name>
</gene>
<dbReference type="Proteomes" id="UP000194236">
    <property type="component" value="Unassembled WGS sequence"/>
</dbReference>
<evidence type="ECO:0000313" key="17">
    <source>
        <dbReference type="Proteomes" id="UP000194236"/>
    </source>
</evidence>
<keyword evidence="3 13" id="KW-0444">Lipid biosynthesis</keyword>
<dbReference type="PANTHER" id="PTHR11351:SF31">
    <property type="entry name" value="DESATURASE 1, ISOFORM A-RELATED"/>
    <property type="match status" value="1"/>
</dbReference>
<dbReference type="AlphaFoldDB" id="A0A1Y3BJI4"/>
<reference evidence="16 17" key="1">
    <citation type="submission" date="2017-03" db="EMBL/GenBank/DDBJ databases">
        <title>Genome Survey of Euroglyphus maynei.</title>
        <authorList>
            <person name="Arlian L.G."/>
            <person name="Morgan M.S."/>
            <person name="Rider S.D."/>
        </authorList>
    </citation>
    <scope>NUCLEOTIDE SEQUENCE [LARGE SCALE GENOMIC DNA]</scope>
    <source>
        <strain evidence="16">Arlian Lab</strain>
        <tissue evidence="16">Whole body</tissue>
    </source>
</reference>
<dbReference type="OrthoDB" id="10260134at2759"/>
<dbReference type="GO" id="GO:0005506">
    <property type="term" value="F:iron ion binding"/>
    <property type="evidence" value="ECO:0007669"/>
    <property type="project" value="TreeGrafter"/>
</dbReference>
<keyword evidence="6" id="KW-0276">Fatty acid metabolism</keyword>
<protein>
    <recommendedName>
        <fullName evidence="15">Fatty acid desaturase domain-containing protein</fullName>
    </recommendedName>
</protein>
<dbReference type="InterPro" id="IPR015876">
    <property type="entry name" value="Acyl-CoA_DS"/>
</dbReference>
<comment type="similarity">
    <text evidence="2 13">Belongs to the fatty acid desaturase type 1 family.</text>
</comment>
<evidence type="ECO:0000256" key="8">
    <source>
        <dbReference type="ARBA" id="ARBA00023002"/>
    </source>
</evidence>
<keyword evidence="17" id="KW-1185">Reference proteome</keyword>
<comment type="cofactor">
    <cofactor evidence="13">
        <name>Fe(2+)</name>
        <dbReference type="ChEBI" id="CHEBI:29033"/>
    </cofactor>
</comment>
<dbReference type="PRINTS" id="PR00075">
    <property type="entry name" value="FACDDSATRASE"/>
</dbReference>
<evidence type="ECO:0000256" key="6">
    <source>
        <dbReference type="ARBA" id="ARBA00022832"/>
    </source>
</evidence>
<evidence type="ECO:0000256" key="3">
    <source>
        <dbReference type="ARBA" id="ARBA00022516"/>
    </source>
</evidence>
<evidence type="ECO:0000256" key="2">
    <source>
        <dbReference type="ARBA" id="ARBA00009295"/>
    </source>
</evidence>
<evidence type="ECO:0000256" key="9">
    <source>
        <dbReference type="ARBA" id="ARBA00023004"/>
    </source>
</evidence>
<evidence type="ECO:0000256" key="7">
    <source>
        <dbReference type="ARBA" id="ARBA00022989"/>
    </source>
</evidence>
<dbReference type="EMBL" id="MUJZ01015247">
    <property type="protein sequence ID" value="OTF81110.1"/>
    <property type="molecule type" value="Genomic_DNA"/>
</dbReference>
<feature type="domain" description="Fatty acid desaturase" evidence="15">
    <location>
        <begin position="50"/>
        <end position="193"/>
    </location>
</feature>
<dbReference type="InterPro" id="IPR001522">
    <property type="entry name" value="FADS-1_CS"/>
</dbReference>
<comment type="subcellular location">
    <subcellularLocation>
        <location evidence="1">Membrane</location>
        <topology evidence="1">Multi-pass membrane protein</topology>
    </subcellularLocation>
</comment>
<evidence type="ECO:0000256" key="11">
    <source>
        <dbReference type="ARBA" id="ARBA00023136"/>
    </source>
</evidence>
<dbReference type="GO" id="GO:0004768">
    <property type="term" value="F:stearoyl-CoA 9-desaturase activity"/>
    <property type="evidence" value="ECO:0007669"/>
    <property type="project" value="TreeGrafter"/>
</dbReference>
<keyword evidence="8 13" id="KW-0560">Oxidoreductase</keyword>
<organism evidence="16 17">
    <name type="scientific">Euroglyphus maynei</name>
    <name type="common">Mayne's house dust mite</name>
    <dbReference type="NCBI Taxonomy" id="6958"/>
    <lineage>
        <taxon>Eukaryota</taxon>
        <taxon>Metazoa</taxon>
        <taxon>Ecdysozoa</taxon>
        <taxon>Arthropoda</taxon>
        <taxon>Chelicerata</taxon>
        <taxon>Arachnida</taxon>
        <taxon>Acari</taxon>
        <taxon>Acariformes</taxon>
        <taxon>Sarcoptiformes</taxon>
        <taxon>Astigmata</taxon>
        <taxon>Psoroptidia</taxon>
        <taxon>Analgoidea</taxon>
        <taxon>Pyroglyphidae</taxon>
        <taxon>Pyroglyphinae</taxon>
        <taxon>Euroglyphus</taxon>
    </lineage>
</organism>
<keyword evidence="4 13" id="KW-0812">Transmembrane</keyword>